<dbReference type="PANTHER" id="PTHR14110:SF0">
    <property type="entry name" value="MITOCHONDRIAL IMPORT INNER MEMBRANE TRANSLOCASE SUBUNIT TIM22"/>
    <property type="match status" value="1"/>
</dbReference>
<dbReference type="Proteomes" id="UP000663879">
    <property type="component" value="Unassembled WGS sequence"/>
</dbReference>
<protein>
    <recommendedName>
        <fullName evidence="9">Mitochondrial import inner membrane translocase subunit TIM22</fullName>
    </recommendedName>
</protein>
<keyword evidence="9" id="KW-0811">Translocation</keyword>
<dbReference type="GO" id="GO:0042721">
    <property type="term" value="C:TIM22 mitochondrial import inner membrane insertion complex"/>
    <property type="evidence" value="ECO:0007669"/>
    <property type="project" value="UniProtKB-UniRule"/>
</dbReference>
<evidence type="ECO:0000256" key="5">
    <source>
        <dbReference type="ARBA" id="ARBA00022989"/>
    </source>
</evidence>
<name>A0A813QYD2_9BILA</name>
<evidence type="ECO:0000256" key="8">
    <source>
        <dbReference type="ARBA" id="ARBA00024713"/>
    </source>
</evidence>
<dbReference type="GO" id="GO:0045039">
    <property type="term" value="P:protein insertion into mitochondrial inner membrane"/>
    <property type="evidence" value="ECO:0007669"/>
    <property type="project" value="UniProtKB-UniRule"/>
</dbReference>
<accession>A0A813QYD2</accession>
<keyword evidence="3 9" id="KW-0812">Transmembrane</keyword>
<evidence type="ECO:0000256" key="1">
    <source>
        <dbReference type="ARBA" id="ARBA00004448"/>
    </source>
</evidence>
<evidence type="ECO:0000256" key="4">
    <source>
        <dbReference type="ARBA" id="ARBA00022792"/>
    </source>
</evidence>
<dbReference type="EMBL" id="CAJNOC010000533">
    <property type="protein sequence ID" value="CAF0773274.1"/>
    <property type="molecule type" value="Genomic_DNA"/>
</dbReference>
<dbReference type="OrthoDB" id="75343at2759"/>
<keyword evidence="7 9" id="KW-0472">Membrane</keyword>
<evidence type="ECO:0000256" key="3">
    <source>
        <dbReference type="ARBA" id="ARBA00022692"/>
    </source>
</evidence>
<dbReference type="AlphaFoldDB" id="A0A813QYD2"/>
<feature type="transmembrane region" description="Helical" evidence="9">
    <location>
        <begin position="73"/>
        <end position="94"/>
    </location>
</feature>
<organism evidence="10 11">
    <name type="scientific">Brachionus calyciflorus</name>
    <dbReference type="NCBI Taxonomy" id="104777"/>
    <lineage>
        <taxon>Eukaryota</taxon>
        <taxon>Metazoa</taxon>
        <taxon>Spiralia</taxon>
        <taxon>Gnathifera</taxon>
        <taxon>Rotifera</taxon>
        <taxon>Eurotatoria</taxon>
        <taxon>Monogononta</taxon>
        <taxon>Pseudotrocha</taxon>
        <taxon>Ploima</taxon>
        <taxon>Brachionidae</taxon>
        <taxon>Brachionus</taxon>
    </lineage>
</organism>
<keyword evidence="4 9" id="KW-0999">Mitochondrion inner membrane</keyword>
<dbReference type="GO" id="GO:0030943">
    <property type="term" value="F:mitochondrion targeting sequence binding"/>
    <property type="evidence" value="ECO:0007669"/>
    <property type="project" value="TreeGrafter"/>
</dbReference>
<comment type="subunit">
    <text evidence="9">Component of the TIM22 complex.</text>
</comment>
<evidence type="ECO:0000256" key="6">
    <source>
        <dbReference type="ARBA" id="ARBA00023128"/>
    </source>
</evidence>
<evidence type="ECO:0000313" key="11">
    <source>
        <dbReference type="Proteomes" id="UP000663879"/>
    </source>
</evidence>
<comment type="subcellular location">
    <subcellularLocation>
        <location evidence="1 9">Mitochondrion inner membrane</location>
        <topology evidence="1 9">Multi-pass membrane protein</topology>
    </subcellularLocation>
</comment>
<evidence type="ECO:0000256" key="7">
    <source>
        <dbReference type="ARBA" id="ARBA00023136"/>
    </source>
</evidence>
<evidence type="ECO:0000256" key="9">
    <source>
        <dbReference type="RuleBase" id="RU367038"/>
    </source>
</evidence>
<dbReference type="InterPro" id="IPR039175">
    <property type="entry name" value="TIM22"/>
</dbReference>
<evidence type="ECO:0000256" key="2">
    <source>
        <dbReference type="ARBA" id="ARBA00008444"/>
    </source>
</evidence>
<proteinExistence type="inferred from homology"/>
<keyword evidence="6 9" id="KW-0496">Mitochondrion</keyword>
<evidence type="ECO:0000313" key="10">
    <source>
        <dbReference type="EMBL" id="CAF0773274.1"/>
    </source>
</evidence>
<gene>
    <name evidence="10" type="ORF">OXX778_LOCUS5069</name>
</gene>
<dbReference type="GO" id="GO:0008320">
    <property type="term" value="F:protein transmembrane transporter activity"/>
    <property type="evidence" value="ECO:0007669"/>
    <property type="project" value="UniProtKB-UniRule"/>
</dbReference>
<keyword evidence="5 9" id="KW-1133">Transmembrane helix</keyword>
<dbReference type="Pfam" id="PF02466">
    <property type="entry name" value="Tim17"/>
    <property type="match status" value="1"/>
</dbReference>
<dbReference type="PANTHER" id="PTHR14110">
    <property type="entry name" value="MITOCHONDRIAL IMPORT INNER MEMBRANE TRANSLOCASE SUBUNIT TIM22"/>
    <property type="match status" value="1"/>
</dbReference>
<feature type="transmembrane region" description="Helical" evidence="9">
    <location>
        <begin position="172"/>
        <end position="190"/>
    </location>
</feature>
<comment type="caution">
    <text evidence="10">The sequence shown here is derived from an EMBL/GenBank/DDBJ whole genome shotgun (WGS) entry which is preliminary data.</text>
</comment>
<keyword evidence="9" id="KW-0813">Transport</keyword>
<sequence length="194" mass="20886">MAAQQENTPQVSPEELAQNAAFNREITFNLLINRLIGPNKQSTYALHPQQIGGGVGPQEKMIMAAMESCPFKCLISGVGGLGMGAIFGIFTASVDPMYTINPHKVPTIKEIAIEMKTRAWSTGKNFAILGIMFSAFECNIESYRGKTDLYNGLMSGFLTGGTLGLRAGLKPAIFGGVGFGLFSLAIEYVLMSRH</sequence>
<keyword evidence="11" id="KW-1185">Reference proteome</keyword>
<reference evidence="10" key="1">
    <citation type="submission" date="2021-02" db="EMBL/GenBank/DDBJ databases">
        <authorList>
            <person name="Nowell W R."/>
        </authorList>
    </citation>
    <scope>NUCLEOTIDE SEQUENCE</scope>
    <source>
        <strain evidence="10">Ploen Becks lab</strain>
    </source>
</reference>
<comment type="function">
    <text evidence="8 9">Essential core component of the TIM22 complex, a complex that mediates the import and insertion of multi-pass transmembrane proteins into the mitochondrial inner membrane. In the TIM22 complex, it constitutes the voltage-activated and signal-gated channel. Forms a twin-pore translocase that uses the membrane potential as external driving force in 2 voltage-dependent steps.</text>
</comment>
<comment type="similarity">
    <text evidence="2 9">Belongs to the Tim17/Tim22/Tim23 family.</text>
</comment>
<keyword evidence="9" id="KW-0653">Protein transport</keyword>